<dbReference type="GO" id="GO:0030425">
    <property type="term" value="C:dendrite"/>
    <property type="evidence" value="ECO:0007669"/>
    <property type="project" value="TreeGrafter"/>
</dbReference>
<evidence type="ECO:0000256" key="2">
    <source>
        <dbReference type="ARBA" id="ARBA00022475"/>
    </source>
</evidence>
<feature type="transmembrane region" description="Helical" evidence="8">
    <location>
        <begin position="122"/>
        <end position="141"/>
    </location>
</feature>
<dbReference type="GO" id="GO:0033041">
    <property type="term" value="F:sweet taste receptor activity"/>
    <property type="evidence" value="ECO:0007669"/>
    <property type="project" value="TreeGrafter"/>
</dbReference>
<dbReference type="PANTHER" id="PTHR21143">
    <property type="entry name" value="INVERTEBRATE GUSTATORY RECEPTOR"/>
    <property type="match status" value="1"/>
</dbReference>
<protein>
    <recommendedName>
        <fullName evidence="8">Gustatory receptor</fullName>
    </recommendedName>
</protein>
<evidence type="ECO:0000256" key="7">
    <source>
        <dbReference type="ARBA" id="ARBA00023224"/>
    </source>
</evidence>
<feature type="transmembrane region" description="Helical" evidence="8">
    <location>
        <begin position="314"/>
        <end position="340"/>
    </location>
</feature>
<reference evidence="10" key="2">
    <citation type="submission" date="2025-08" db="UniProtKB">
        <authorList>
            <consortium name="RefSeq"/>
        </authorList>
    </citation>
    <scope>IDENTIFICATION</scope>
    <source>
        <strain evidence="10">14028-0561.14</strain>
        <tissue evidence="10">Whole fly</tissue>
    </source>
</reference>
<keyword evidence="4 8" id="KW-1133">Transmembrane helix</keyword>
<dbReference type="OrthoDB" id="8067175at2759"/>
<comment type="caution">
    <text evidence="8">Lacks conserved residue(s) required for the propagation of feature annotation.</text>
</comment>
<feature type="transmembrane region" description="Helical" evidence="8">
    <location>
        <begin position="390"/>
        <end position="413"/>
    </location>
</feature>
<evidence type="ECO:0000256" key="5">
    <source>
        <dbReference type="ARBA" id="ARBA00023136"/>
    </source>
</evidence>
<keyword evidence="2 8" id="KW-1003">Cell membrane</keyword>
<dbReference type="AlphaFoldDB" id="A0A6P4I505"/>
<evidence type="ECO:0000256" key="4">
    <source>
        <dbReference type="ARBA" id="ARBA00022989"/>
    </source>
</evidence>
<keyword evidence="6 8" id="KW-0675">Receptor</keyword>
<dbReference type="GO" id="GO:0007165">
    <property type="term" value="P:signal transduction"/>
    <property type="evidence" value="ECO:0007669"/>
    <property type="project" value="UniProtKB-KW"/>
</dbReference>
<dbReference type="GO" id="GO:0005886">
    <property type="term" value="C:plasma membrane"/>
    <property type="evidence" value="ECO:0007669"/>
    <property type="project" value="UniProtKB-SubCell"/>
</dbReference>
<keyword evidence="5 8" id="KW-0472">Membrane</keyword>
<dbReference type="PANTHER" id="PTHR21143:SF131">
    <property type="entry name" value="GUSTATORY AND ODORANT RECEPTOR 63A-RELATED"/>
    <property type="match status" value="1"/>
</dbReference>
<keyword evidence="9" id="KW-1185">Reference proteome</keyword>
<gene>
    <name evidence="10" type="primary">Gr22a</name>
</gene>
<evidence type="ECO:0000256" key="6">
    <source>
        <dbReference type="ARBA" id="ARBA00023170"/>
    </source>
</evidence>
<evidence type="ECO:0000313" key="9">
    <source>
        <dbReference type="Proteomes" id="UP001652661"/>
    </source>
</evidence>
<dbReference type="GO" id="GO:0030424">
    <property type="term" value="C:axon"/>
    <property type="evidence" value="ECO:0007669"/>
    <property type="project" value="TreeGrafter"/>
</dbReference>
<reference evidence="9" key="1">
    <citation type="submission" date="2025-05" db="UniProtKB">
        <authorList>
            <consortium name="RefSeq"/>
        </authorList>
    </citation>
    <scope>NUCLEOTIDE SEQUENCE [LARGE SCALE GENOMIC DNA]</scope>
    <source>
        <strain evidence="9">14028-0561.14</strain>
    </source>
</reference>
<dbReference type="Proteomes" id="UP001652661">
    <property type="component" value="Chromosome 2L"/>
</dbReference>
<feature type="transmembrane region" description="Helical" evidence="8">
    <location>
        <begin position="79"/>
        <end position="97"/>
    </location>
</feature>
<sequence length="423" mass="49610">MRFNDEEKLLGDFTLCRIGFDGLLVRQDLITLSGMLPSSRFRQSLARFTLKATLYGSWILGLLPFTFDSRKRQVQRSKWLLAYGLCLNITLLVLSVLPETDDHNSIKVEVFERNPLVRQVEFLVEIIGLITTVLAYLRIFWRSQELAEIINELLTLEKLHFSELCLGHCHKFDEYVIYKGLIIIMEIASSLLIYFGIPESRLVVHEAVCIYIVQLEVLLVVTHFHLAVIYIYRFVWIINGQLLHLANQLRRGERADPERVQQLRWLYDRLLELNSRLASIYDIQVTLFMGTLMSANIIIGHVLVIFWINIKRFSFWIMILIFPQALVVNFWDLWLCIAFCNLAENAGKATSTILKLFNDIGNMEGELEQRVSEFTLFCSHRRLRLRHCGLFYVNYEMGFHMIITNILYVVFLVQFDYMNIKFT</sequence>
<evidence type="ECO:0000313" key="10">
    <source>
        <dbReference type="RefSeq" id="XP_017018934.1"/>
    </source>
</evidence>
<accession>A0A6P4I505</accession>
<dbReference type="RefSeq" id="XP_017018934.1">
    <property type="nucleotide sequence ID" value="XM_017163445.1"/>
</dbReference>
<comment type="similarity">
    <text evidence="8">Belongs to the insect chemoreceptor superfamily. Gustatory receptor (GR) family.</text>
</comment>
<dbReference type="InterPro" id="IPR013604">
    <property type="entry name" value="7TM_chemorcpt"/>
</dbReference>
<keyword evidence="7 8" id="KW-0807">Transducer</keyword>
<organism evidence="9 10">
    <name type="scientific">Drosophila kikkawai</name>
    <name type="common">Fruit fly</name>
    <dbReference type="NCBI Taxonomy" id="30033"/>
    <lineage>
        <taxon>Eukaryota</taxon>
        <taxon>Metazoa</taxon>
        <taxon>Ecdysozoa</taxon>
        <taxon>Arthropoda</taxon>
        <taxon>Hexapoda</taxon>
        <taxon>Insecta</taxon>
        <taxon>Pterygota</taxon>
        <taxon>Neoptera</taxon>
        <taxon>Endopterygota</taxon>
        <taxon>Diptera</taxon>
        <taxon>Brachycera</taxon>
        <taxon>Muscomorpha</taxon>
        <taxon>Ephydroidea</taxon>
        <taxon>Drosophilidae</taxon>
        <taxon>Drosophila</taxon>
        <taxon>Sophophora</taxon>
    </lineage>
</organism>
<feature type="transmembrane region" description="Helical" evidence="8">
    <location>
        <begin position="45"/>
        <end position="67"/>
    </location>
</feature>
<name>A0A6P4I505_DROKI</name>
<feature type="transmembrane region" description="Helical" evidence="8">
    <location>
        <begin position="209"/>
        <end position="232"/>
    </location>
</feature>
<feature type="transmembrane region" description="Helical" evidence="8">
    <location>
        <begin position="176"/>
        <end position="197"/>
    </location>
</feature>
<proteinExistence type="inferred from homology"/>
<evidence type="ECO:0000256" key="8">
    <source>
        <dbReference type="RuleBase" id="RU363108"/>
    </source>
</evidence>
<dbReference type="GO" id="GO:0043025">
    <property type="term" value="C:neuronal cell body"/>
    <property type="evidence" value="ECO:0007669"/>
    <property type="project" value="TreeGrafter"/>
</dbReference>
<keyword evidence="3 8" id="KW-0812">Transmembrane</keyword>
<dbReference type="Pfam" id="PF08395">
    <property type="entry name" value="7tm_7"/>
    <property type="match status" value="1"/>
</dbReference>
<feature type="transmembrane region" description="Helical" evidence="8">
    <location>
        <begin position="285"/>
        <end position="308"/>
    </location>
</feature>
<evidence type="ECO:0000256" key="1">
    <source>
        <dbReference type="ARBA" id="ARBA00004651"/>
    </source>
</evidence>
<comment type="subcellular location">
    <subcellularLocation>
        <location evidence="1 8">Cell membrane</location>
        <topology evidence="1 8">Multi-pass membrane protein</topology>
    </subcellularLocation>
</comment>
<evidence type="ECO:0000256" key="3">
    <source>
        <dbReference type="ARBA" id="ARBA00022692"/>
    </source>
</evidence>
<comment type="function">
    <text evidence="8">Gustatory receptor which mediates acceptance or avoidance behavior, depending on its substrates.</text>
</comment>